<dbReference type="PANTHER" id="PTHR11601">
    <property type="entry name" value="CYSTEINE DESULFURYLASE FAMILY MEMBER"/>
    <property type="match status" value="1"/>
</dbReference>
<reference evidence="5 6" key="1">
    <citation type="submission" date="2024-07" db="EMBL/GenBank/DDBJ databases">
        <title>Draft Genome Sequence of Ferrimicrobium acidiphilum Strain YE2023, Isolated from a Pulp of Bioleach Reactor.</title>
        <authorList>
            <person name="Elkina Y.A."/>
            <person name="Bulaeva A.G."/>
            <person name="Beletsky A.V."/>
            <person name="Mardanov A.V."/>
        </authorList>
    </citation>
    <scope>NUCLEOTIDE SEQUENCE [LARGE SCALE GENOMIC DNA]</scope>
    <source>
        <strain evidence="5 6">YE2023</strain>
    </source>
</reference>
<comment type="caution">
    <text evidence="5">The sequence shown here is derived from an EMBL/GenBank/DDBJ whole genome shotgun (WGS) entry which is preliminary data.</text>
</comment>
<dbReference type="SUPFAM" id="SSF53383">
    <property type="entry name" value="PLP-dependent transferases"/>
    <property type="match status" value="1"/>
</dbReference>
<dbReference type="Gene3D" id="3.40.640.10">
    <property type="entry name" value="Type I PLP-dependent aspartate aminotransferase-like (Major domain)"/>
    <property type="match status" value="1"/>
</dbReference>
<keyword evidence="5" id="KW-0808">Transferase</keyword>
<dbReference type="InterPro" id="IPR015421">
    <property type="entry name" value="PyrdxlP-dep_Trfase_major"/>
</dbReference>
<comment type="catalytic activity">
    <reaction evidence="3">
        <text>(sulfur carrier)-H + L-cysteine = (sulfur carrier)-SH + L-alanine</text>
        <dbReference type="Rhea" id="RHEA:43892"/>
        <dbReference type="Rhea" id="RHEA-COMP:14737"/>
        <dbReference type="Rhea" id="RHEA-COMP:14739"/>
        <dbReference type="ChEBI" id="CHEBI:29917"/>
        <dbReference type="ChEBI" id="CHEBI:35235"/>
        <dbReference type="ChEBI" id="CHEBI:57972"/>
        <dbReference type="ChEBI" id="CHEBI:64428"/>
        <dbReference type="EC" id="2.8.1.7"/>
    </reaction>
</comment>
<dbReference type="InterPro" id="IPR000192">
    <property type="entry name" value="Aminotrans_V_dom"/>
</dbReference>
<evidence type="ECO:0000256" key="1">
    <source>
        <dbReference type="ARBA" id="ARBA00001933"/>
    </source>
</evidence>
<dbReference type="EMBL" id="JBFSHR010000526">
    <property type="protein sequence ID" value="MEX6431275.1"/>
    <property type="molecule type" value="Genomic_DNA"/>
</dbReference>
<comment type="cofactor">
    <cofactor evidence="1">
        <name>pyridoxal 5'-phosphate</name>
        <dbReference type="ChEBI" id="CHEBI:597326"/>
    </cofactor>
</comment>
<accession>A0ABV3Y797</accession>
<dbReference type="RefSeq" id="WP_369085198.1">
    <property type="nucleotide sequence ID" value="NZ_JBFSHR010000526.1"/>
</dbReference>
<protein>
    <submittedName>
        <fullName evidence="5">Aminotransferase class V-fold PLP-dependent enzyme</fullName>
    </submittedName>
</protein>
<evidence type="ECO:0000313" key="5">
    <source>
        <dbReference type="EMBL" id="MEX6431275.1"/>
    </source>
</evidence>
<keyword evidence="6" id="KW-1185">Reference proteome</keyword>
<sequence>LTRVPVAGSGVLDLDAGLDALGDDVALVTVMLAQNETGAVMPVAALATAARAHGAIVHTDAAQAVGKIPVSV</sequence>
<evidence type="ECO:0000256" key="3">
    <source>
        <dbReference type="ARBA" id="ARBA00050776"/>
    </source>
</evidence>
<comment type="similarity">
    <text evidence="2">Belongs to the class-V pyridoxal-phosphate-dependent aminotransferase family. NifS/IscS subfamily.</text>
</comment>
<proteinExistence type="inferred from homology"/>
<evidence type="ECO:0000256" key="2">
    <source>
        <dbReference type="ARBA" id="ARBA00006490"/>
    </source>
</evidence>
<organism evidence="5 6">
    <name type="scientific">Ferrimicrobium acidiphilum</name>
    <dbReference type="NCBI Taxonomy" id="121039"/>
    <lineage>
        <taxon>Bacteria</taxon>
        <taxon>Bacillati</taxon>
        <taxon>Actinomycetota</taxon>
        <taxon>Acidimicrobiia</taxon>
        <taxon>Acidimicrobiales</taxon>
        <taxon>Acidimicrobiaceae</taxon>
        <taxon>Ferrimicrobium</taxon>
    </lineage>
</organism>
<evidence type="ECO:0000259" key="4">
    <source>
        <dbReference type="Pfam" id="PF00266"/>
    </source>
</evidence>
<dbReference type="Pfam" id="PF00266">
    <property type="entry name" value="Aminotran_5"/>
    <property type="match status" value="1"/>
</dbReference>
<keyword evidence="5" id="KW-0032">Aminotransferase</keyword>
<name>A0ABV3Y797_9ACTN</name>
<feature type="domain" description="Aminotransferase class V" evidence="4">
    <location>
        <begin position="2"/>
        <end position="72"/>
    </location>
</feature>
<dbReference type="GO" id="GO:0008483">
    <property type="term" value="F:transaminase activity"/>
    <property type="evidence" value="ECO:0007669"/>
    <property type="project" value="UniProtKB-KW"/>
</dbReference>
<feature type="non-terminal residue" evidence="5">
    <location>
        <position position="1"/>
    </location>
</feature>
<dbReference type="Proteomes" id="UP001560267">
    <property type="component" value="Unassembled WGS sequence"/>
</dbReference>
<evidence type="ECO:0000313" key="6">
    <source>
        <dbReference type="Proteomes" id="UP001560267"/>
    </source>
</evidence>
<gene>
    <name evidence="5" type="ORF">AB6A68_15885</name>
</gene>
<feature type="non-terminal residue" evidence="5">
    <location>
        <position position="72"/>
    </location>
</feature>
<dbReference type="PANTHER" id="PTHR11601:SF34">
    <property type="entry name" value="CYSTEINE DESULFURASE"/>
    <property type="match status" value="1"/>
</dbReference>
<dbReference type="InterPro" id="IPR015424">
    <property type="entry name" value="PyrdxlP-dep_Trfase"/>
</dbReference>